<sequence>MLHALHARLHAIYGPAAPAPWRAHCRPSHAPALRRLTACSPSLPSWLAPALQRVQGVVRWCADAPTLEKPTMRSGTIANRRAASC</sequence>
<name>A0A6A7B2A6_9PLEO</name>
<accession>A0A6A7B2A6</accession>
<protein>
    <submittedName>
        <fullName evidence="1">Uncharacterized protein</fullName>
    </submittedName>
</protein>
<dbReference type="AlphaFoldDB" id="A0A6A7B2A6"/>
<evidence type="ECO:0000313" key="2">
    <source>
        <dbReference type="Proteomes" id="UP000799423"/>
    </source>
</evidence>
<dbReference type="Proteomes" id="UP000799423">
    <property type="component" value="Unassembled WGS sequence"/>
</dbReference>
<dbReference type="EMBL" id="MU006312">
    <property type="protein sequence ID" value="KAF2849413.1"/>
    <property type="molecule type" value="Genomic_DNA"/>
</dbReference>
<evidence type="ECO:0000313" key="1">
    <source>
        <dbReference type="EMBL" id="KAF2849413.1"/>
    </source>
</evidence>
<gene>
    <name evidence="1" type="ORF">T440DRAFT_136650</name>
</gene>
<reference evidence="1" key="1">
    <citation type="submission" date="2020-01" db="EMBL/GenBank/DDBJ databases">
        <authorList>
            <consortium name="DOE Joint Genome Institute"/>
            <person name="Haridas S."/>
            <person name="Albert R."/>
            <person name="Binder M."/>
            <person name="Bloem J."/>
            <person name="Labutti K."/>
            <person name="Salamov A."/>
            <person name="Andreopoulos B."/>
            <person name="Baker S.E."/>
            <person name="Barry K."/>
            <person name="Bills G."/>
            <person name="Bluhm B.H."/>
            <person name="Cannon C."/>
            <person name="Castanera R."/>
            <person name="Culley D.E."/>
            <person name="Daum C."/>
            <person name="Ezra D."/>
            <person name="Gonzalez J.B."/>
            <person name="Henrissat B."/>
            <person name="Kuo A."/>
            <person name="Liang C."/>
            <person name="Lipzen A."/>
            <person name="Lutzoni F."/>
            <person name="Magnuson J."/>
            <person name="Mondo S."/>
            <person name="Nolan M."/>
            <person name="Ohm R."/>
            <person name="Pangilinan J."/>
            <person name="Park H.-J."/>
            <person name="Ramirez L."/>
            <person name="Alfaro M."/>
            <person name="Sun H."/>
            <person name="Tritt A."/>
            <person name="Yoshinaga Y."/>
            <person name="Zwiers L.-H."/>
            <person name="Turgeon B.G."/>
            <person name="Goodwin S.B."/>
            <person name="Spatafora J.W."/>
            <person name="Crous P.W."/>
            <person name="Grigoriev I.V."/>
        </authorList>
    </citation>
    <scope>NUCLEOTIDE SEQUENCE</scope>
    <source>
        <strain evidence="1">IPT5</strain>
    </source>
</reference>
<proteinExistence type="predicted"/>
<keyword evidence="2" id="KW-1185">Reference proteome</keyword>
<organism evidence="1 2">
    <name type="scientific">Plenodomus tracheiphilus IPT5</name>
    <dbReference type="NCBI Taxonomy" id="1408161"/>
    <lineage>
        <taxon>Eukaryota</taxon>
        <taxon>Fungi</taxon>
        <taxon>Dikarya</taxon>
        <taxon>Ascomycota</taxon>
        <taxon>Pezizomycotina</taxon>
        <taxon>Dothideomycetes</taxon>
        <taxon>Pleosporomycetidae</taxon>
        <taxon>Pleosporales</taxon>
        <taxon>Pleosporineae</taxon>
        <taxon>Leptosphaeriaceae</taxon>
        <taxon>Plenodomus</taxon>
    </lineage>
</organism>